<dbReference type="Proteomes" id="UP000069705">
    <property type="component" value="Unassembled WGS sequence"/>
</dbReference>
<sequence length="158" mass="17459">MTEGVTSETYRELSQDGVNAHNNRMIALLRANGGVVPGLPDSEMRVLILTIKGARSGLHRPTPLGYIEHQGRYYVAGSNGGQESPPAWIFNVRANPSVTAEIAGESHLATVRELDPDEREDIFAVMVAKHPFFGDYQAAMRRRIPVFEVVRMSAPTER</sequence>
<dbReference type="PANTHER" id="PTHR39428:SF3">
    <property type="entry name" value="DEAZAFLAVIN-DEPENDENT NITROREDUCTASE"/>
    <property type="match status" value="1"/>
</dbReference>
<comment type="similarity">
    <text evidence="1">Belongs to the F420H(2)-dependent quinone reductase family.</text>
</comment>
<dbReference type="GO" id="GO:0016491">
    <property type="term" value="F:oxidoreductase activity"/>
    <property type="evidence" value="ECO:0007669"/>
    <property type="project" value="InterPro"/>
</dbReference>
<accession>A0A100WK98</accession>
<dbReference type="GO" id="GO:0070967">
    <property type="term" value="F:coenzyme F420 binding"/>
    <property type="evidence" value="ECO:0007669"/>
    <property type="project" value="TreeGrafter"/>
</dbReference>
<dbReference type="Gene3D" id="2.30.110.10">
    <property type="entry name" value="Electron Transport, Fmn-binding Protein, Chain A"/>
    <property type="match status" value="1"/>
</dbReference>
<dbReference type="GeneID" id="93410954"/>
<reference evidence="4" key="2">
    <citation type="submission" date="2016-02" db="EMBL/GenBank/DDBJ databases">
        <title>Draft genome sequence of five rapidly growing Mycobacterium species.</title>
        <authorList>
            <person name="Katahira K."/>
            <person name="Gotou Y."/>
            <person name="Iida K."/>
            <person name="Ogura Y."/>
            <person name="Hayashi T."/>
        </authorList>
    </citation>
    <scope>NUCLEOTIDE SEQUENCE [LARGE SCALE GENOMIC DNA]</scope>
    <source>
        <strain evidence="4">JCM6368</strain>
    </source>
</reference>
<dbReference type="PANTHER" id="PTHR39428">
    <property type="entry name" value="F420H(2)-DEPENDENT QUINONE REDUCTASE RV1261C"/>
    <property type="match status" value="1"/>
</dbReference>
<dbReference type="AlphaFoldDB" id="A0A100WK98"/>
<gene>
    <name evidence="3" type="ORF">RMCFA_0194</name>
</gene>
<dbReference type="NCBIfam" id="TIGR00026">
    <property type="entry name" value="hi_GC_TIGR00026"/>
    <property type="match status" value="1"/>
</dbReference>
<protein>
    <submittedName>
        <fullName evidence="3">Deazaflavin-dependent nitroreductase</fullName>
    </submittedName>
</protein>
<evidence type="ECO:0000256" key="2">
    <source>
        <dbReference type="ARBA" id="ARBA00049106"/>
    </source>
</evidence>
<dbReference type="Pfam" id="PF04075">
    <property type="entry name" value="F420H2_quin_red"/>
    <property type="match status" value="1"/>
</dbReference>
<dbReference type="GO" id="GO:0005886">
    <property type="term" value="C:plasma membrane"/>
    <property type="evidence" value="ECO:0007669"/>
    <property type="project" value="TreeGrafter"/>
</dbReference>
<dbReference type="EMBL" id="BCSZ01000002">
    <property type="protein sequence ID" value="GAT00080.1"/>
    <property type="molecule type" value="Genomic_DNA"/>
</dbReference>
<dbReference type="InterPro" id="IPR004378">
    <property type="entry name" value="F420H2_quin_Rdtase"/>
</dbReference>
<dbReference type="SUPFAM" id="SSF50475">
    <property type="entry name" value="FMN-binding split barrel"/>
    <property type="match status" value="1"/>
</dbReference>
<evidence type="ECO:0000313" key="4">
    <source>
        <dbReference type="Proteomes" id="UP000069705"/>
    </source>
</evidence>
<evidence type="ECO:0000313" key="3">
    <source>
        <dbReference type="EMBL" id="GAT00080.1"/>
    </source>
</evidence>
<comment type="catalytic activity">
    <reaction evidence="2">
        <text>oxidized coenzyme F420-(gamma-L-Glu)(n) + a quinol + H(+) = reduced coenzyme F420-(gamma-L-Glu)(n) + a quinone</text>
        <dbReference type="Rhea" id="RHEA:39663"/>
        <dbReference type="Rhea" id="RHEA-COMP:12939"/>
        <dbReference type="Rhea" id="RHEA-COMP:14378"/>
        <dbReference type="ChEBI" id="CHEBI:15378"/>
        <dbReference type="ChEBI" id="CHEBI:24646"/>
        <dbReference type="ChEBI" id="CHEBI:132124"/>
        <dbReference type="ChEBI" id="CHEBI:133980"/>
        <dbReference type="ChEBI" id="CHEBI:139511"/>
    </reaction>
</comment>
<proteinExistence type="inferred from homology"/>
<reference evidence="3 4" key="1">
    <citation type="journal article" date="2016" name="Genome Announc.">
        <title>Draft Genome Sequences of Five Rapidly Growing Mycobacterium Species, M. thermoresistibile, M. fortuitum subsp. acetamidolyticum, M. canariasense, M. brisbanense, and M. novocastrense.</title>
        <authorList>
            <person name="Katahira K."/>
            <person name="Ogura Y."/>
            <person name="Gotoh Y."/>
            <person name="Hayashi T."/>
        </authorList>
    </citation>
    <scope>NUCLEOTIDE SEQUENCE [LARGE SCALE GENOMIC DNA]</scope>
    <source>
        <strain evidence="3 4">JCM6368</strain>
    </source>
</reference>
<evidence type="ECO:0000256" key="1">
    <source>
        <dbReference type="ARBA" id="ARBA00008710"/>
    </source>
</evidence>
<comment type="caution">
    <text evidence="3">The sequence shown here is derived from an EMBL/GenBank/DDBJ whole genome shotgun (WGS) entry which is preliminary data.</text>
</comment>
<dbReference type="InterPro" id="IPR012349">
    <property type="entry name" value="Split_barrel_FMN-bd"/>
</dbReference>
<organism evidence="3 4">
    <name type="scientific">Mycolicibacterium fortuitum subsp. acetamidolyticum</name>
    <dbReference type="NCBI Taxonomy" id="144550"/>
    <lineage>
        <taxon>Bacteria</taxon>
        <taxon>Bacillati</taxon>
        <taxon>Actinomycetota</taxon>
        <taxon>Actinomycetes</taxon>
        <taxon>Mycobacteriales</taxon>
        <taxon>Mycobacteriaceae</taxon>
        <taxon>Mycolicibacterium</taxon>
    </lineage>
</organism>
<name>A0A100WK98_MYCFO</name>
<dbReference type="RefSeq" id="WP_003882660.1">
    <property type="nucleotide sequence ID" value="NZ_BCSZ01000002.1"/>
</dbReference>